<accession>A0AA39PNR7</accession>
<gene>
    <name evidence="5" type="ORF">IW261DRAFT_615678</name>
</gene>
<dbReference type="PROSITE" id="PS51164">
    <property type="entry name" value="CBM1_2"/>
    <property type="match status" value="1"/>
</dbReference>
<protein>
    <recommendedName>
        <fullName evidence="4">CBM1 domain-containing protein</fullName>
    </recommendedName>
</protein>
<dbReference type="GO" id="GO:0005576">
    <property type="term" value="C:extracellular region"/>
    <property type="evidence" value="ECO:0007669"/>
    <property type="project" value="InterPro"/>
</dbReference>
<reference evidence="5" key="1">
    <citation type="submission" date="2023-06" db="EMBL/GenBank/DDBJ databases">
        <authorList>
            <consortium name="Lawrence Berkeley National Laboratory"/>
            <person name="Ahrendt S."/>
            <person name="Sahu N."/>
            <person name="Indic B."/>
            <person name="Wong-Bajracharya J."/>
            <person name="Merenyi Z."/>
            <person name="Ke H.-M."/>
            <person name="Monk M."/>
            <person name="Kocsube S."/>
            <person name="Drula E."/>
            <person name="Lipzen A."/>
            <person name="Balint B."/>
            <person name="Henrissat B."/>
            <person name="Andreopoulos B."/>
            <person name="Martin F.M."/>
            <person name="Harder C.B."/>
            <person name="Rigling D."/>
            <person name="Ford K.L."/>
            <person name="Foster G.D."/>
            <person name="Pangilinan J."/>
            <person name="Papanicolaou A."/>
            <person name="Barry K."/>
            <person name="LaButti K."/>
            <person name="Viragh M."/>
            <person name="Koriabine M."/>
            <person name="Yan M."/>
            <person name="Riley R."/>
            <person name="Champramary S."/>
            <person name="Plett K.L."/>
            <person name="Tsai I.J."/>
            <person name="Slot J."/>
            <person name="Sipos G."/>
            <person name="Plett J."/>
            <person name="Nagy L.G."/>
            <person name="Grigoriev I.V."/>
        </authorList>
    </citation>
    <scope>NUCLEOTIDE SEQUENCE</scope>
    <source>
        <strain evidence="5">ICMP 16352</strain>
    </source>
</reference>
<comment type="caution">
    <text evidence="5">The sequence shown here is derived from an EMBL/GenBank/DDBJ whole genome shotgun (WGS) entry which is preliminary data.</text>
</comment>
<dbReference type="SMART" id="SM00236">
    <property type="entry name" value="fCBD"/>
    <property type="match status" value="1"/>
</dbReference>
<feature type="region of interest" description="Disordered" evidence="2">
    <location>
        <begin position="24"/>
        <end position="54"/>
    </location>
</feature>
<keyword evidence="6" id="KW-1185">Reference proteome</keyword>
<evidence type="ECO:0000256" key="2">
    <source>
        <dbReference type="SAM" id="MobiDB-lite"/>
    </source>
</evidence>
<evidence type="ECO:0000256" key="3">
    <source>
        <dbReference type="SAM" id="SignalP"/>
    </source>
</evidence>
<dbReference type="GO" id="GO:0005975">
    <property type="term" value="P:carbohydrate metabolic process"/>
    <property type="evidence" value="ECO:0007669"/>
    <property type="project" value="InterPro"/>
</dbReference>
<proteinExistence type="predicted"/>
<dbReference type="InterPro" id="IPR035971">
    <property type="entry name" value="CBD_sf"/>
</dbReference>
<dbReference type="Proteomes" id="UP001175227">
    <property type="component" value="Unassembled WGS sequence"/>
</dbReference>
<feature type="domain" description="CBM1" evidence="4">
    <location>
        <begin position="65"/>
        <end position="101"/>
    </location>
</feature>
<keyword evidence="1 3" id="KW-0732">Signal</keyword>
<evidence type="ECO:0000313" key="5">
    <source>
        <dbReference type="EMBL" id="KAK0487434.1"/>
    </source>
</evidence>
<evidence type="ECO:0000256" key="1">
    <source>
        <dbReference type="ARBA" id="ARBA00022729"/>
    </source>
</evidence>
<dbReference type="Pfam" id="PF00734">
    <property type="entry name" value="CBM_1"/>
    <property type="match status" value="1"/>
</dbReference>
<evidence type="ECO:0000313" key="6">
    <source>
        <dbReference type="Proteomes" id="UP001175227"/>
    </source>
</evidence>
<dbReference type="EMBL" id="JAUEPR010000003">
    <property type="protein sequence ID" value="KAK0487434.1"/>
    <property type="molecule type" value="Genomic_DNA"/>
</dbReference>
<name>A0AA39PNR7_9AGAR</name>
<dbReference type="GO" id="GO:0030248">
    <property type="term" value="F:cellulose binding"/>
    <property type="evidence" value="ECO:0007669"/>
    <property type="project" value="InterPro"/>
</dbReference>
<feature type="signal peptide" evidence="3">
    <location>
        <begin position="1"/>
        <end position="16"/>
    </location>
</feature>
<dbReference type="SUPFAM" id="SSF57180">
    <property type="entry name" value="Cellulose-binding domain"/>
    <property type="match status" value="1"/>
</dbReference>
<dbReference type="InterPro" id="IPR000254">
    <property type="entry name" value="CBD"/>
</dbReference>
<evidence type="ECO:0000259" key="4">
    <source>
        <dbReference type="PROSITE" id="PS51164"/>
    </source>
</evidence>
<dbReference type="AlphaFoldDB" id="A0AA39PNR7"/>
<organism evidence="5 6">
    <name type="scientific">Armillaria novae-zelandiae</name>
    <dbReference type="NCBI Taxonomy" id="153914"/>
    <lineage>
        <taxon>Eukaryota</taxon>
        <taxon>Fungi</taxon>
        <taxon>Dikarya</taxon>
        <taxon>Basidiomycota</taxon>
        <taxon>Agaricomycotina</taxon>
        <taxon>Agaricomycetes</taxon>
        <taxon>Agaricomycetidae</taxon>
        <taxon>Agaricales</taxon>
        <taxon>Marasmiineae</taxon>
        <taxon>Physalacriaceae</taxon>
        <taxon>Armillaria</taxon>
    </lineage>
</organism>
<feature type="chain" id="PRO_5041380962" description="CBM1 domain-containing protein" evidence="3">
    <location>
        <begin position="17"/>
        <end position="101"/>
    </location>
</feature>
<sequence>MFTYLTLLFYTASVSAHIFQENTTTSASSSLPSNSTSASSTAPGPSNSTVASTTMVAATTPSSSASVAQYRQCGGTTYTGPTACASPFMCVKFSDYYSECL</sequence>